<dbReference type="PANTHER" id="PTHR11455:SF22">
    <property type="entry name" value="CRYPTOCHROME DASH"/>
    <property type="match status" value="1"/>
</dbReference>
<dbReference type="InterPro" id="IPR005101">
    <property type="entry name" value="Cryptochr/Photolyase_FAD-bd"/>
</dbReference>
<dbReference type="Pfam" id="PF03441">
    <property type="entry name" value="FAD_binding_7"/>
    <property type="match status" value="1"/>
</dbReference>
<dbReference type="PANTHER" id="PTHR11455">
    <property type="entry name" value="CRYPTOCHROME"/>
    <property type="match status" value="1"/>
</dbReference>
<dbReference type="EMBL" id="LFZX01000057">
    <property type="protein sequence ID" value="KNC67635.1"/>
    <property type="molecule type" value="Genomic_DNA"/>
</dbReference>
<dbReference type="InterPro" id="IPR036134">
    <property type="entry name" value="Crypto/Photolyase_FAD-like_sf"/>
</dbReference>
<evidence type="ECO:0000256" key="7">
    <source>
        <dbReference type="RuleBase" id="RU367151"/>
    </source>
</evidence>
<comment type="cofactor">
    <cofactor evidence="7">
        <name>(6R)-5,10-methylene-5,6,7,8-tetrahydrofolate</name>
        <dbReference type="ChEBI" id="CHEBI:15636"/>
    </cofactor>
    <text evidence="7">Binds 1 5,10-methenyltetrahydrofolate (MTHF) per subunit.</text>
</comment>
<comment type="caution">
    <text evidence="9">The sequence shown here is derived from an EMBL/GenBank/DDBJ whole genome shotgun (WGS) entry which is preliminary data.</text>
</comment>
<comment type="similarity">
    <text evidence="1 7">Belongs to the DNA photolyase class-1 family.</text>
</comment>
<dbReference type="AlphaFoldDB" id="A0A0L0ETD9"/>
<name>A0A0L0ETD9_9GAMM</name>
<reference evidence="10" key="1">
    <citation type="submission" date="2015-07" db="EMBL/GenBank/DDBJ databases">
        <title>Draft genome sequence of a Pseudoalteromonas rubra strain, OCN096, isolated from Kaneohe Bay, Oahu, Hawaii.</title>
        <authorList>
            <person name="Beurmann S."/>
            <person name="Ushijima B."/>
            <person name="Belcaid M."/>
            <person name="Callahan S.M."/>
            <person name="Aeby G.S."/>
        </authorList>
    </citation>
    <scope>NUCLEOTIDE SEQUENCE [LARGE SCALE GENOMIC DNA]</scope>
    <source>
        <strain evidence="10">OCN096</strain>
    </source>
</reference>
<comment type="function">
    <text evidence="7">May have a photoreceptor function.</text>
</comment>
<dbReference type="Proteomes" id="UP000036850">
    <property type="component" value="Unassembled WGS sequence"/>
</dbReference>
<feature type="binding site" evidence="6">
    <location>
        <begin position="247"/>
        <end position="251"/>
    </location>
    <ligand>
        <name>FAD</name>
        <dbReference type="ChEBI" id="CHEBI:57692"/>
    </ligand>
</feature>
<dbReference type="PRINTS" id="PR00147">
    <property type="entry name" value="DNAPHOTLYASE"/>
</dbReference>
<evidence type="ECO:0000259" key="8">
    <source>
        <dbReference type="PROSITE" id="PS51645"/>
    </source>
</evidence>
<evidence type="ECO:0000313" key="9">
    <source>
        <dbReference type="EMBL" id="KNC67635.1"/>
    </source>
</evidence>
<gene>
    <name evidence="9" type="ORF">AC626_09625</name>
</gene>
<dbReference type="GO" id="GO:0000719">
    <property type="term" value="P:photoreactive repair"/>
    <property type="evidence" value="ECO:0007669"/>
    <property type="project" value="TreeGrafter"/>
</dbReference>
<dbReference type="InterPro" id="IPR002081">
    <property type="entry name" value="Cryptochrome/DNA_photolyase_1"/>
</dbReference>
<comment type="cofactor">
    <cofactor evidence="6 7">
        <name>FAD</name>
        <dbReference type="ChEBI" id="CHEBI:57692"/>
    </cofactor>
    <text evidence="6 7">Binds 1 FAD per subunit.</text>
</comment>
<evidence type="ECO:0000256" key="6">
    <source>
        <dbReference type="PIRSR" id="PIRSR602081-1"/>
    </source>
</evidence>
<feature type="binding site" evidence="6">
    <location>
        <begin position="384"/>
        <end position="386"/>
    </location>
    <ligand>
        <name>FAD</name>
        <dbReference type="ChEBI" id="CHEBI:57692"/>
    </ligand>
</feature>
<accession>A0A0L0ETD9</accession>
<dbReference type="Gene3D" id="1.25.40.80">
    <property type="match status" value="1"/>
</dbReference>
<proteinExistence type="inferred from homology"/>
<organism evidence="9 10">
    <name type="scientific">Pseudoalteromonas rubra</name>
    <dbReference type="NCBI Taxonomy" id="43658"/>
    <lineage>
        <taxon>Bacteria</taxon>
        <taxon>Pseudomonadati</taxon>
        <taxon>Pseudomonadota</taxon>
        <taxon>Gammaproteobacteria</taxon>
        <taxon>Alteromonadales</taxon>
        <taxon>Pseudoalteromonadaceae</taxon>
        <taxon>Pseudoalteromonas</taxon>
    </lineage>
</organism>
<dbReference type="Pfam" id="PF00875">
    <property type="entry name" value="DNA_photolyase"/>
    <property type="match status" value="1"/>
</dbReference>
<dbReference type="InterPro" id="IPR014133">
    <property type="entry name" value="Cry_DASH"/>
</dbReference>
<dbReference type="InterPro" id="IPR014729">
    <property type="entry name" value="Rossmann-like_a/b/a_fold"/>
</dbReference>
<dbReference type="PROSITE" id="PS51645">
    <property type="entry name" value="PHR_CRY_ALPHA_BETA"/>
    <property type="match status" value="1"/>
</dbReference>
<dbReference type="PATRIC" id="fig|43658.6.peg.4563"/>
<evidence type="ECO:0000256" key="4">
    <source>
        <dbReference type="ARBA" id="ARBA00022827"/>
    </source>
</evidence>
<protein>
    <recommendedName>
        <fullName evidence="2 7">Cryptochrome DASH</fullName>
    </recommendedName>
</protein>
<dbReference type="InterPro" id="IPR036155">
    <property type="entry name" value="Crypto/Photolyase_N_sf"/>
</dbReference>
<dbReference type="OrthoDB" id="9772484at2"/>
<dbReference type="GO" id="GO:0003677">
    <property type="term" value="F:DNA binding"/>
    <property type="evidence" value="ECO:0007669"/>
    <property type="project" value="TreeGrafter"/>
</dbReference>
<evidence type="ECO:0000256" key="1">
    <source>
        <dbReference type="ARBA" id="ARBA00005862"/>
    </source>
</evidence>
<keyword evidence="4 6" id="KW-0274">FAD</keyword>
<feature type="binding site" evidence="6">
    <location>
        <position position="234"/>
    </location>
    <ligand>
        <name>FAD</name>
        <dbReference type="ChEBI" id="CHEBI:57692"/>
    </ligand>
</feature>
<keyword evidence="9" id="KW-0456">Lyase</keyword>
<dbReference type="GO" id="GO:0071949">
    <property type="term" value="F:FAD binding"/>
    <property type="evidence" value="ECO:0007669"/>
    <property type="project" value="TreeGrafter"/>
</dbReference>
<feature type="domain" description="Photolyase/cryptochrome alpha/beta" evidence="8">
    <location>
        <begin position="2"/>
        <end position="134"/>
    </location>
</feature>
<dbReference type="Gene3D" id="3.40.50.620">
    <property type="entry name" value="HUPs"/>
    <property type="match status" value="1"/>
</dbReference>
<evidence type="ECO:0000256" key="2">
    <source>
        <dbReference type="ARBA" id="ARBA00017881"/>
    </source>
</evidence>
<dbReference type="SUPFAM" id="SSF52425">
    <property type="entry name" value="Cryptochrome/photolyase, N-terminal domain"/>
    <property type="match status" value="1"/>
</dbReference>
<sequence length="454" mass="52381">MKRTLYWFTQDLRLDDNLALDFATQNSDQILFVYVINPRYRIQTNYHCKLLGDRQATFIADSLLTLSSQLDSCGHSLLVVEGEPHQVLPHLVSKYEIGQVICAEQVGLYERKSVQKIRNELGSVPLHSFWQHTLFEHTQIQTVSRDLGNFTQFRKRVEKAPLSVVTSCRFDPSRLPAPLVTVCGANEQGILHQWHAQRQDRLTETRVPLDFPAGEEAAQAHLRDYFDSGVARRYKETRNALDGWLNSTKMSPYLALGNLSPRQVWWATEAFEKQVVANESTYWIKFELLWREYFQWLCLKLGPQLFRFQGLAKSKPLTTFMPERFTRWCQGNTPVPLVNALMNQLNETGYMSNRGRQIAASYFVNELGLDWRYGAAYFQQQLLDHDVASNWGNWQYIAGVGVDPRGGRHFNIEKQAQLYDELGLFVQKWRGEQGVSSVDSVDAADWPTFAEEDI</sequence>
<dbReference type="GO" id="GO:0003913">
    <property type="term" value="F:DNA photolyase activity"/>
    <property type="evidence" value="ECO:0007669"/>
    <property type="project" value="InterPro"/>
</dbReference>
<dbReference type="InterPro" id="IPR006050">
    <property type="entry name" value="DNA_photolyase_N"/>
</dbReference>
<evidence type="ECO:0000256" key="5">
    <source>
        <dbReference type="ARBA" id="ARBA00022991"/>
    </source>
</evidence>
<evidence type="ECO:0000313" key="10">
    <source>
        <dbReference type="Proteomes" id="UP000036850"/>
    </source>
</evidence>
<dbReference type="NCBIfam" id="TIGR02765">
    <property type="entry name" value="crypto_DASH"/>
    <property type="match status" value="1"/>
</dbReference>
<keyword evidence="5 7" id="KW-0157">Chromophore</keyword>
<dbReference type="Gene3D" id="1.10.579.10">
    <property type="entry name" value="DNA Cyclobutane Dipyrimidine Photolyase, subunit A, domain 3"/>
    <property type="match status" value="1"/>
</dbReference>
<dbReference type="SUPFAM" id="SSF48173">
    <property type="entry name" value="Cryptochrome/photolyase FAD-binding domain"/>
    <property type="match status" value="1"/>
</dbReference>
<keyword evidence="3 6" id="KW-0285">Flavoprotein</keyword>
<evidence type="ECO:0000256" key="3">
    <source>
        <dbReference type="ARBA" id="ARBA00022630"/>
    </source>
</evidence>